<evidence type="ECO:0000313" key="2">
    <source>
        <dbReference type="Proteomes" id="UP000001611"/>
    </source>
</evidence>
<proteinExistence type="predicted"/>
<dbReference type="Proteomes" id="UP000001611">
    <property type="component" value="Chromosome 3"/>
</dbReference>
<reference evidence="1 2" key="1">
    <citation type="submission" date="2008-03" db="EMBL/GenBank/DDBJ databases">
        <title>The Genome Sequence of Verticillium dahliae VdLs.17.</title>
        <authorList>
            <consortium name="The Broad Institute Genome Sequencing Platform"/>
            <person name="Ma L.-J.J."/>
            <person name="Klosterman S.J."/>
            <person name="Subbarao K."/>
            <person name="Dobinson K."/>
            <person name="Veronese P."/>
            <person name="Kang S."/>
            <person name="Gold S.E."/>
            <person name="Young S."/>
            <person name="Jaffe D."/>
            <person name="Gnerre S."/>
            <person name="Berlin A."/>
            <person name="Heiman D."/>
            <person name="Hepburn T."/>
            <person name="Sykes S."/>
            <person name="Alvarado L."/>
            <person name="Kodira C.D."/>
            <person name="Lander E."/>
            <person name="Galagan J."/>
            <person name="Nusbaum C."/>
            <person name="Birren B."/>
        </authorList>
    </citation>
    <scope>NUCLEOTIDE SEQUENCE [LARGE SCALE GENOMIC DNA]</scope>
    <source>
        <strain evidence="2">VdLs.17 / ATCC MYA-4575 / FGSC 10137</strain>
    </source>
</reference>
<gene>
    <name evidence="1" type="ORF">VDAG_02732</name>
</gene>
<accession>G2WWV3</accession>
<evidence type="ECO:0000313" key="1">
    <source>
        <dbReference type="EMBL" id="EGY21208.1"/>
    </source>
</evidence>
<organism evidence="1 2">
    <name type="scientific">Verticillium dahliae (strain VdLs.17 / ATCC MYA-4575 / FGSC 10137)</name>
    <name type="common">Verticillium wilt</name>
    <dbReference type="NCBI Taxonomy" id="498257"/>
    <lineage>
        <taxon>Eukaryota</taxon>
        <taxon>Fungi</taxon>
        <taxon>Dikarya</taxon>
        <taxon>Ascomycota</taxon>
        <taxon>Pezizomycotina</taxon>
        <taxon>Sordariomycetes</taxon>
        <taxon>Hypocreomycetidae</taxon>
        <taxon>Glomerellales</taxon>
        <taxon>Plectosphaerellaceae</taxon>
        <taxon>Verticillium</taxon>
    </lineage>
</organism>
<dbReference type="InParanoid" id="G2WWV3"/>
<dbReference type="KEGG" id="vda:VDAG_02732"/>
<name>G2WWV3_VERDV</name>
<keyword evidence="2" id="KW-1185">Reference proteome</keyword>
<dbReference type="RefSeq" id="XP_009651680.1">
    <property type="nucleotide sequence ID" value="XM_009653385.1"/>
</dbReference>
<dbReference type="AlphaFoldDB" id="G2WWV3"/>
<dbReference type="HOGENOM" id="CLU_1409794_0_0_1"/>
<protein>
    <submittedName>
        <fullName evidence="1">Uncharacterized protein</fullName>
    </submittedName>
</protein>
<dbReference type="EMBL" id="DS572698">
    <property type="protein sequence ID" value="EGY21208.1"/>
    <property type="molecule type" value="Genomic_DNA"/>
</dbReference>
<dbReference type="GeneID" id="20704195"/>
<sequence length="193" mass="21130">MWLAIGRVRNELRSDLRSLLEGEEEGVQNERKSETDVELKRIGESQTTLGSWAAEQVEAGLCTIDLLGEAKSSPGTKGRGVVADRTRCKSGTRGCSYALLTNEDSCPERHGANAPAGKKWCTPRGVDVSRHRLPKFALPTARHDHQADGIMSCSPLTTFIDSVYRETTLQANMAMIMSMPKVVADEDGGRVQR</sequence>